<organism evidence="1 2">
    <name type="scientific">Deinococcus peraridilitoris (strain DSM 19664 / LMG 22246 / CIP 109416 / KR-200)</name>
    <dbReference type="NCBI Taxonomy" id="937777"/>
    <lineage>
        <taxon>Bacteria</taxon>
        <taxon>Thermotogati</taxon>
        <taxon>Deinococcota</taxon>
        <taxon>Deinococci</taxon>
        <taxon>Deinococcales</taxon>
        <taxon>Deinococcaceae</taxon>
        <taxon>Deinococcus</taxon>
    </lineage>
</organism>
<dbReference type="RefSeq" id="WP_015237397.1">
    <property type="nucleotide sequence ID" value="NC_019793.1"/>
</dbReference>
<reference evidence="2" key="1">
    <citation type="submission" date="2012-03" db="EMBL/GenBank/DDBJ databases">
        <title>Complete sequence of chromosome of Deinococcus peraridilitoris DSM 19664.</title>
        <authorList>
            <person name="Lucas S."/>
            <person name="Copeland A."/>
            <person name="Lapidus A."/>
            <person name="Glavina del Rio T."/>
            <person name="Dalin E."/>
            <person name="Tice H."/>
            <person name="Bruce D."/>
            <person name="Goodwin L."/>
            <person name="Pitluck S."/>
            <person name="Peters L."/>
            <person name="Mikhailova N."/>
            <person name="Lu M."/>
            <person name="Kyrpides N."/>
            <person name="Mavromatis K."/>
            <person name="Ivanova N."/>
            <person name="Brettin T."/>
            <person name="Detter J.C."/>
            <person name="Han C."/>
            <person name="Larimer F."/>
            <person name="Land M."/>
            <person name="Hauser L."/>
            <person name="Markowitz V."/>
            <person name="Cheng J.-F."/>
            <person name="Hugenholtz P."/>
            <person name="Woyke T."/>
            <person name="Wu D."/>
            <person name="Pukall R."/>
            <person name="Steenblock K."/>
            <person name="Brambilla E."/>
            <person name="Klenk H.-P."/>
            <person name="Eisen J.A."/>
        </authorList>
    </citation>
    <scope>NUCLEOTIDE SEQUENCE [LARGE SCALE GENOMIC DNA]</scope>
    <source>
        <strain evidence="2">DSM 19664 / LMG 22246 / CIP 109416 / KR-200</strain>
    </source>
</reference>
<dbReference type="KEGG" id="dpd:Deipe_3675"/>
<dbReference type="EMBL" id="CP003382">
    <property type="protein sequence ID" value="AFZ69101.1"/>
    <property type="molecule type" value="Genomic_DNA"/>
</dbReference>
<keyword evidence="2" id="KW-1185">Reference proteome</keyword>
<evidence type="ECO:0000313" key="2">
    <source>
        <dbReference type="Proteomes" id="UP000010467"/>
    </source>
</evidence>
<dbReference type="PROSITE" id="PS51257">
    <property type="entry name" value="PROKAR_LIPOPROTEIN"/>
    <property type="match status" value="1"/>
</dbReference>
<dbReference type="STRING" id="937777.Deipe_3675"/>
<dbReference type="Proteomes" id="UP000010467">
    <property type="component" value="Chromosome"/>
</dbReference>
<name>L0A5I2_DEIPD</name>
<dbReference type="HOGENOM" id="CLU_1287072_0_0_0"/>
<protein>
    <recommendedName>
        <fullName evidence="3">Lipoprotein</fullName>
    </recommendedName>
</protein>
<accession>L0A5I2</accession>
<dbReference type="PATRIC" id="fig|937777.3.peg.3686"/>
<sequence>MYKPLSSLCLAGLIAGCSSTTPDNRLEVRNVRAITEYQLANNNFVGCNSVEGASGPAATQTQVRVTVEARGALSALEVRLEGETNGVRDENFSIKVDSTNTDNFRAYGNNTYAVVFTADSSTSGGMLPASVPPVGIQAITPTPVVRNIKRVTVEPANQVNGNGRFTARVHGYSDQGSRTLTEAISTINIPVYSVCTLVGPNPDTGVNLLDYPAS</sequence>
<gene>
    <name evidence="1" type="ordered locus">Deipe_3675</name>
</gene>
<evidence type="ECO:0000313" key="1">
    <source>
        <dbReference type="EMBL" id="AFZ69101.1"/>
    </source>
</evidence>
<dbReference type="AlphaFoldDB" id="L0A5I2"/>
<evidence type="ECO:0008006" key="3">
    <source>
        <dbReference type="Google" id="ProtNLM"/>
    </source>
</evidence>
<proteinExistence type="predicted"/>